<keyword evidence="9" id="KW-1185">Reference proteome</keyword>
<dbReference type="CDD" id="cd00383">
    <property type="entry name" value="trans_reg_C"/>
    <property type="match status" value="1"/>
</dbReference>
<feature type="DNA-binding region" description="OmpR/PhoB-type" evidence="5">
    <location>
        <begin position="131"/>
        <end position="230"/>
    </location>
</feature>
<evidence type="ECO:0000256" key="3">
    <source>
        <dbReference type="ARBA" id="ARBA00023163"/>
    </source>
</evidence>
<evidence type="ECO:0000256" key="1">
    <source>
        <dbReference type="ARBA" id="ARBA00023015"/>
    </source>
</evidence>
<dbReference type="SMART" id="SM00448">
    <property type="entry name" value="REC"/>
    <property type="match status" value="1"/>
</dbReference>
<dbReference type="PANTHER" id="PTHR48111">
    <property type="entry name" value="REGULATOR OF RPOS"/>
    <property type="match status" value="1"/>
</dbReference>
<evidence type="ECO:0000256" key="2">
    <source>
        <dbReference type="ARBA" id="ARBA00023125"/>
    </source>
</evidence>
<evidence type="ECO:0000313" key="9">
    <source>
        <dbReference type="Proteomes" id="UP000749471"/>
    </source>
</evidence>
<dbReference type="Pfam" id="PF00072">
    <property type="entry name" value="Response_reg"/>
    <property type="match status" value="1"/>
</dbReference>
<dbReference type="RefSeq" id="WP_216519045.1">
    <property type="nucleotide sequence ID" value="NZ_JAHLPM010000007.1"/>
</dbReference>
<dbReference type="InterPro" id="IPR039420">
    <property type="entry name" value="WalR-like"/>
</dbReference>
<keyword evidence="4" id="KW-0597">Phosphoprotein</keyword>
<keyword evidence="3" id="KW-0804">Transcription</keyword>
<dbReference type="SMART" id="SM00862">
    <property type="entry name" value="Trans_reg_C"/>
    <property type="match status" value="1"/>
</dbReference>
<accession>A0ABS6E5V8</accession>
<evidence type="ECO:0000259" key="6">
    <source>
        <dbReference type="PROSITE" id="PS50110"/>
    </source>
</evidence>
<feature type="modified residue" description="4-aspartylphosphate" evidence="4">
    <location>
        <position position="53"/>
    </location>
</feature>
<dbReference type="PROSITE" id="PS51755">
    <property type="entry name" value="OMPR_PHOB"/>
    <property type="match status" value="1"/>
</dbReference>
<dbReference type="EMBL" id="JAHLPM010000007">
    <property type="protein sequence ID" value="MBU5438162.1"/>
    <property type="molecule type" value="Genomic_DNA"/>
</dbReference>
<evidence type="ECO:0000256" key="5">
    <source>
        <dbReference type="PROSITE-ProRule" id="PRU01091"/>
    </source>
</evidence>
<evidence type="ECO:0000313" key="8">
    <source>
        <dbReference type="EMBL" id="MBU5438162.1"/>
    </source>
</evidence>
<feature type="domain" description="OmpR/PhoB-type" evidence="7">
    <location>
        <begin position="131"/>
        <end position="230"/>
    </location>
</feature>
<dbReference type="InterPro" id="IPR001789">
    <property type="entry name" value="Sig_transdc_resp-reg_receiver"/>
</dbReference>
<keyword evidence="1" id="KW-0805">Transcription regulation</keyword>
<evidence type="ECO:0000256" key="4">
    <source>
        <dbReference type="PROSITE-ProRule" id="PRU00169"/>
    </source>
</evidence>
<dbReference type="PROSITE" id="PS50110">
    <property type="entry name" value="RESPONSE_REGULATORY"/>
    <property type="match status" value="1"/>
</dbReference>
<name>A0ABS6E5V8_9FIRM</name>
<dbReference type="Pfam" id="PF00486">
    <property type="entry name" value="Trans_reg_C"/>
    <property type="match status" value="1"/>
</dbReference>
<reference evidence="8 9" key="1">
    <citation type="submission" date="2021-06" db="EMBL/GenBank/DDBJ databases">
        <authorList>
            <person name="Sun Q."/>
            <person name="Li D."/>
        </authorList>
    </citation>
    <scope>NUCLEOTIDE SEQUENCE [LARGE SCALE GENOMIC DNA]</scope>
    <source>
        <strain evidence="8 9">MSJ-40</strain>
    </source>
</reference>
<comment type="caution">
    <text evidence="8">The sequence shown here is derived from an EMBL/GenBank/DDBJ whole genome shotgun (WGS) entry which is preliminary data.</text>
</comment>
<evidence type="ECO:0000259" key="7">
    <source>
        <dbReference type="PROSITE" id="PS51755"/>
    </source>
</evidence>
<dbReference type="Proteomes" id="UP000749471">
    <property type="component" value="Unassembled WGS sequence"/>
</dbReference>
<protein>
    <submittedName>
        <fullName evidence="8">Response regulator transcription factor</fullName>
    </submittedName>
</protein>
<organism evidence="8 9">
    <name type="scientific">Tissierella simiarum</name>
    <dbReference type="NCBI Taxonomy" id="2841534"/>
    <lineage>
        <taxon>Bacteria</taxon>
        <taxon>Bacillati</taxon>
        <taxon>Bacillota</taxon>
        <taxon>Tissierellia</taxon>
        <taxon>Tissierellales</taxon>
        <taxon>Tissierellaceae</taxon>
        <taxon>Tissierella</taxon>
    </lineage>
</organism>
<proteinExistence type="predicted"/>
<gene>
    <name evidence="8" type="ORF">KQI42_09090</name>
</gene>
<dbReference type="PANTHER" id="PTHR48111:SF73">
    <property type="entry name" value="ALKALINE PHOSPHATASE SYNTHESIS TRANSCRIPTIONAL REGULATORY PROTEIN PHOP"/>
    <property type="match status" value="1"/>
</dbReference>
<sequence>MNTKILVVDDEIHIVELVKYNLENQGYSVKTAYDGEEALNLISKERFDLIILDLMLPLIDGLEVCKILKRDQSKDIPIIMLTAKTSETDKVYGLEIGADDYITKPFSIKELTARVKAVLRRSGEKNKDFNEKIIVLGDVKIDLEKYEVTRDGIPIELTLKEFELLRILLENSGKVLSRNTLLDMVWGYDYYGETRTVDVHIRNLRKKIEQDDKNPQYIETVRGVGYKINRTNYNI</sequence>
<feature type="domain" description="Response regulatory" evidence="6">
    <location>
        <begin position="4"/>
        <end position="119"/>
    </location>
</feature>
<keyword evidence="2 5" id="KW-0238">DNA-binding</keyword>
<dbReference type="InterPro" id="IPR001867">
    <property type="entry name" value="OmpR/PhoB-type_DNA-bd"/>
</dbReference>